<evidence type="ECO:0000313" key="2">
    <source>
        <dbReference type="Proteomes" id="UP000441586"/>
    </source>
</evidence>
<dbReference type="EMBL" id="WSFO01000004">
    <property type="protein sequence ID" value="KAE9630520.1"/>
    <property type="molecule type" value="Genomic_DNA"/>
</dbReference>
<accession>A0A6A4RHQ8</accession>
<proteinExistence type="predicted"/>
<dbReference type="AlphaFoldDB" id="A0A6A4RHQ8"/>
<gene>
    <name evidence="1" type="ORF">GP644_08960</name>
</gene>
<dbReference type="RefSeq" id="WP_158978862.1">
    <property type="nucleotide sequence ID" value="NZ_WSFO01000004.1"/>
</dbReference>
<organism evidence="1 2">
    <name type="scientific">Parasedimentitalea maritima</name>
    <dbReference type="NCBI Taxonomy" id="2578117"/>
    <lineage>
        <taxon>Bacteria</taxon>
        <taxon>Pseudomonadati</taxon>
        <taxon>Pseudomonadota</taxon>
        <taxon>Alphaproteobacteria</taxon>
        <taxon>Rhodobacterales</taxon>
        <taxon>Paracoccaceae</taxon>
        <taxon>Parasedimentitalea</taxon>
    </lineage>
</organism>
<reference evidence="1 2" key="1">
    <citation type="submission" date="2019-12" db="EMBL/GenBank/DDBJ databases">
        <authorList>
            <person name="Zhang Y.-J."/>
        </authorList>
    </citation>
    <scope>NUCLEOTIDE SEQUENCE [LARGE SCALE GENOMIC DNA]</scope>
    <source>
        <strain evidence="1 2">H18S-6</strain>
    </source>
</reference>
<protein>
    <submittedName>
        <fullName evidence="1">DUF1800 family protein</fullName>
    </submittedName>
</protein>
<name>A0A6A4RHQ8_9RHOB</name>
<sequence length="461" mass="51188">MAFTPELAEIRFGCGLSPVLPAKNSAEEILQHLAGPDHMAVAHPIDSSDSLLPYLSELNALRRKRRKAQGTDAYEALNKTYKAMRKYERATWTRWFSQVILRHSQTNDGFRERLALFWADHFTALGKGGLRRQMNAPYVETAIRPHLTGRFAELLISAVTHPLMLSYLDQNRSVGPGSRAAQRTRKPKGLNENLAREVLELHTLGVDGPYSQQDVRQLAELFTGLSSNLKKGFLFRPDMAEPGYETILGKQYGGDPARLTQIYAVLQDLAVHPATADHVARKLVVHFVEDSPDPELVDHVAARFRNTGGDLGQVYAALLEHPAAWVPELRNVKPPLDFVASACRALAVHPEKLHGTSPQNVVRKLIKPMTMMGQKWEHPLGPDGWPEEDDAWITPQSLAARIRWAMLAPQRLVDRLPIPETFAMTSLGPFATGPVLFAAGAAETHSEAIGLVLSSPAFQRR</sequence>
<dbReference type="Pfam" id="PF08811">
    <property type="entry name" value="DUF1800"/>
    <property type="match status" value="1"/>
</dbReference>
<evidence type="ECO:0000313" key="1">
    <source>
        <dbReference type="EMBL" id="KAE9630520.1"/>
    </source>
</evidence>
<dbReference type="InterPro" id="IPR014917">
    <property type="entry name" value="DUF1800"/>
</dbReference>
<dbReference type="Proteomes" id="UP000441586">
    <property type="component" value="Unassembled WGS sequence"/>
</dbReference>
<comment type="caution">
    <text evidence="1">The sequence shown here is derived from an EMBL/GenBank/DDBJ whole genome shotgun (WGS) entry which is preliminary data.</text>
</comment>